<dbReference type="GO" id="GO:0030170">
    <property type="term" value="F:pyridoxal phosphate binding"/>
    <property type="evidence" value="ECO:0007669"/>
    <property type="project" value="InterPro"/>
</dbReference>
<comment type="similarity">
    <text evidence="2 7">Belongs to the group II decarboxylase family.</text>
</comment>
<dbReference type="PANTHER" id="PTHR11999:SF70">
    <property type="entry name" value="MIP05841P"/>
    <property type="match status" value="1"/>
</dbReference>
<comment type="cofactor">
    <cofactor evidence="1 6 7">
        <name>pyridoxal 5'-phosphate</name>
        <dbReference type="ChEBI" id="CHEBI:597326"/>
    </cofactor>
</comment>
<evidence type="ECO:0000256" key="5">
    <source>
        <dbReference type="ARBA" id="ARBA00023239"/>
    </source>
</evidence>
<dbReference type="GO" id="GO:0033983">
    <property type="term" value="F:diaminobutyrate decarboxylase activity"/>
    <property type="evidence" value="ECO:0007669"/>
    <property type="project" value="UniProtKB-EC"/>
</dbReference>
<dbReference type="Gene3D" id="3.90.1150.10">
    <property type="entry name" value="Aspartate Aminotransferase, domain 1"/>
    <property type="match status" value="1"/>
</dbReference>
<keyword evidence="4 6" id="KW-0663">Pyridoxal phosphate</keyword>
<dbReference type="PRINTS" id="PR00800">
    <property type="entry name" value="YHDCRBOXLASE"/>
</dbReference>
<dbReference type="Pfam" id="PF00282">
    <property type="entry name" value="Pyridoxal_deC"/>
    <property type="match status" value="1"/>
</dbReference>
<evidence type="ECO:0000256" key="1">
    <source>
        <dbReference type="ARBA" id="ARBA00001933"/>
    </source>
</evidence>
<name>A0A518ERD4_9BACT</name>
<dbReference type="SUPFAM" id="SSF53383">
    <property type="entry name" value="PLP-dependent transferases"/>
    <property type="match status" value="1"/>
</dbReference>
<evidence type="ECO:0000256" key="3">
    <source>
        <dbReference type="ARBA" id="ARBA00022793"/>
    </source>
</evidence>
<keyword evidence="9" id="KW-1185">Reference proteome</keyword>
<dbReference type="Proteomes" id="UP000320390">
    <property type="component" value="Chromosome"/>
</dbReference>
<evidence type="ECO:0000256" key="6">
    <source>
        <dbReference type="PIRSR" id="PIRSR602129-50"/>
    </source>
</evidence>
<dbReference type="Gene3D" id="3.40.640.10">
    <property type="entry name" value="Type I PLP-dependent aspartate aminotransferase-like (Major domain)"/>
    <property type="match status" value="1"/>
</dbReference>
<reference evidence="8 9" key="1">
    <citation type="submission" date="2019-02" db="EMBL/GenBank/DDBJ databases">
        <title>Deep-cultivation of Planctomycetes and their phenomic and genomic characterization uncovers novel biology.</title>
        <authorList>
            <person name="Wiegand S."/>
            <person name="Jogler M."/>
            <person name="Boedeker C."/>
            <person name="Pinto D."/>
            <person name="Vollmers J."/>
            <person name="Rivas-Marin E."/>
            <person name="Kohn T."/>
            <person name="Peeters S.H."/>
            <person name="Heuer A."/>
            <person name="Rast P."/>
            <person name="Oberbeckmann S."/>
            <person name="Bunk B."/>
            <person name="Jeske O."/>
            <person name="Meyerdierks A."/>
            <person name="Storesund J.E."/>
            <person name="Kallscheuer N."/>
            <person name="Luecker S."/>
            <person name="Lage O.M."/>
            <person name="Pohl T."/>
            <person name="Merkel B.J."/>
            <person name="Hornburger P."/>
            <person name="Mueller R.-W."/>
            <person name="Bruemmer F."/>
            <person name="Labrenz M."/>
            <person name="Spormann A.M."/>
            <person name="Op den Camp H."/>
            <person name="Overmann J."/>
            <person name="Amann R."/>
            <person name="Jetten M.S.M."/>
            <person name="Mascher T."/>
            <person name="Medema M.H."/>
            <person name="Devos D.P."/>
            <person name="Kaster A.-K."/>
            <person name="Ovreas L."/>
            <person name="Rohde M."/>
            <person name="Galperin M.Y."/>
            <person name="Jogler C."/>
        </authorList>
    </citation>
    <scope>NUCLEOTIDE SEQUENCE [LARGE SCALE GENOMIC DNA]</scope>
    <source>
        <strain evidence="8 9">Poly30</strain>
    </source>
</reference>
<dbReference type="RefSeq" id="WP_419191232.1">
    <property type="nucleotide sequence ID" value="NZ_CP036434.1"/>
</dbReference>
<dbReference type="EC" id="4.1.1.86" evidence="8"/>
<sequence length="497" mass="53862">MTSPYDEELRQLSALEARSRELQEPAEVRREWTDLAVEFVHGVVDGLDERRAWETEGGAREELLALGVPEEPASAATVMDLVEREIDGPGLQPASGGHLGYIPGGGVFPGALGDLIAAATNRYSGVRYAGPGAVAVENLMLRWLRDEIGLPKSAHGTLTSGGSIATLVAFVAARDAKGIRARDVEQSVVYTTSQAHHCVAKALAIAGLSECVQRTLPVDARYSMDVEALQAQVAADRASGLTPFLLVGTAGTTDTGAVDPLNALADIAAQENLWYHVDGAYGAAFALVSELRSKLAGIERADSVVMDPHKGLFLPYGTGAVLVRDPAHLARSHGHRGAYLQDITDIEDEPSPADLSPELTRHFRGLRMWLPLVLHGAQRFRAALHEKHLLARYFHRRASALGFEVGPEPALSVALFRWVPPAEAPVEEVNRINADILKAVLDDGRVFLSSTRIEGRFWIRAAILCFRTHREHVDHVLGILERVTQEPRLAWAPPAPK</sequence>
<proteinExistence type="inferred from homology"/>
<accession>A0A518ERD4</accession>
<evidence type="ECO:0000256" key="7">
    <source>
        <dbReference type="RuleBase" id="RU000382"/>
    </source>
</evidence>
<evidence type="ECO:0000256" key="4">
    <source>
        <dbReference type="ARBA" id="ARBA00022898"/>
    </source>
</evidence>
<dbReference type="PANTHER" id="PTHR11999">
    <property type="entry name" value="GROUP II PYRIDOXAL-5-PHOSPHATE DECARBOXYLASE"/>
    <property type="match status" value="1"/>
</dbReference>
<dbReference type="GO" id="GO:0006520">
    <property type="term" value="P:amino acid metabolic process"/>
    <property type="evidence" value="ECO:0007669"/>
    <property type="project" value="InterPro"/>
</dbReference>
<dbReference type="GO" id="GO:0005737">
    <property type="term" value="C:cytoplasm"/>
    <property type="evidence" value="ECO:0007669"/>
    <property type="project" value="TreeGrafter"/>
</dbReference>
<evidence type="ECO:0000313" key="8">
    <source>
        <dbReference type="EMBL" id="QDV06646.1"/>
    </source>
</evidence>
<protein>
    <submittedName>
        <fullName evidence="8">L-2,4-diaminobutyrate decarboxylase</fullName>
        <ecNumber evidence="8">4.1.1.86</ecNumber>
    </submittedName>
</protein>
<dbReference type="InterPro" id="IPR015424">
    <property type="entry name" value="PyrdxlP-dep_Trfase"/>
</dbReference>
<organism evidence="8 9">
    <name type="scientific">Saltatorellus ferox</name>
    <dbReference type="NCBI Taxonomy" id="2528018"/>
    <lineage>
        <taxon>Bacteria</taxon>
        <taxon>Pseudomonadati</taxon>
        <taxon>Planctomycetota</taxon>
        <taxon>Planctomycetia</taxon>
        <taxon>Planctomycetia incertae sedis</taxon>
        <taxon>Saltatorellus</taxon>
    </lineage>
</organism>
<evidence type="ECO:0000313" key="9">
    <source>
        <dbReference type="Proteomes" id="UP000320390"/>
    </source>
</evidence>
<keyword evidence="3" id="KW-0210">Decarboxylase</keyword>
<dbReference type="EMBL" id="CP036434">
    <property type="protein sequence ID" value="QDV06646.1"/>
    <property type="molecule type" value="Genomic_DNA"/>
</dbReference>
<evidence type="ECO:0000256" key="2">
    <source>
        <dbReference type="ARBA" id="ARBA00009533"/>
    </source>
</evidence>
<dbReference type="InterPro" id="IPR010977">
    <property type="entry name" value="Aromatic_deC"/>
</dbReference>
<dbReference type="AlphaFoldDB" id="A0A518ERD4"/>
<dbReference type="InterPro" id="IPR002129">
    <property type="entry name" value="PyrdxlP-dep_de-COase"/>
</dbReference>
<dbReference type="InterPro" id="IPR015421">
    <property type="entry name" value="PyrdxlP-dep_Trfase_major"/>
</dbReference>
<dbReference type="GO" id="GO:0019752">
    <property type="term" value="P:carboxylic acid metabolic process"/>
    <property type="evidence" value="ECO:0007669"/>
    <property type="project" value="InterPro"/>
</dbReference>
<dbReference type="InterPro" id="IPR015422">
    <property type="entry name" value="PyrdxlP-dep_Trfase_small"/>
</dbReference>
<gene>
    <name evidence="8" type="primary">ddc_2</name>
    <name evidence="8" type="ORF">Poly30_21610</name>
</gene>
<feature type="modified residue" description="N6-(pyridoxal phosphate)lysine" evidence="6">
    <location>
        <position position="310"/>
    </location>
</feature>
<keyword evidence="5 7" id="KW-0456">Lyase</keyword>